<accession>A0A9W9DZD4</accession>
<dbReference type="EMBL" id="JANVFS010000006">
    <property type="protein sequence ID" value="KAJ4491519.1"/>
    <property type="molecule type" value="Genomic_DNA"/>
</dbReference>
<dbReference type="InterPro" id="IPR057326">
    <property type="entry name" value="KR_dom"/>
</dbReference>
<reference evidence="4" key="1">
    <citation type="submission" date="2022-08" db="EMBL/GenBank/DDBJ databases">
        <authorList>
            <consortium name="DOE Joint Genome Institute"/>
            <person name="Min B."/>
            <person name="Riley R."/>
            <person name="Sierra-Patev S."/>
            <person name="Naranjo-Ortiz M."/>
            <person name="Looney B."/>
            <person name="Konkel Z."/>
            <person name="Slot J.C."/>
            <person name="Sakamoto Y."/>
            <person name="Steenwyk J.L."/>
            <person name="Rokas A."/>
            <person name="Carro J."/>
            <person name="Camarero S."/>
            <person name="Ferreira P."/>
            <person name="Molpeceres G."/>
            <person name="Ruiz-Duenas F.J."/>
            <person name="Serrano A."/>
            <person name="Henrissat B."/>
            <person name="Drula E."/>
            <person name="Hughes K.W."/>
            <person name="Mata J.L."/>
            <person name="Ishikawa N.K."/>
            <person name="Vargas-Isla R."/>
            <person name="Ushijima S."/>
            <person name="Smith C.A."/>
            <person name="Ahrendt S."/>
            <person name="Andreopoulos W."/>
            <person name="He G."/>
            <person name="Labutti K."/>
            <person name="Lipzen A."/>
            <person name="Ng V."/>
            <person name="Sandor L."/>
            <person name="Barry K."/>
            <person name="Martinez A.T."/>
            <person name="Xiao Y."/>
            <person name="Gibbons J.G."/>
            <person name="Terashima K."/>
            <person name="Hibbett D.S."/>
            <person name="Grigoriev I.V."/>
        </authorList>
    </citation>
    <scope>NUCLEOTIDE SEQUENCE</scope>
    <source>
        <strain evidence="4">Sp2 HRB7682 ss15</strain>
    </source>
</reference>
<name>A0A9W9DZD4_9AGAR</name>
<evidence type="ECO:0000256" key="1">
    <source>
        <dbReference type="ARBA" id="ARBA00006484"/>
    </source>
</evidence>
<evidence type="ECO:0000313" key="5">
    <source>
        <dbReference type="Proteomes" id="UP001150238"/>
    </source>
</evidence>
<evidence type="ECO:0000313" key="4">
    <source>
        <dbReference type="EMBL" id="KAJ4491519.1"/>
    </source>
</evidence>
<dbReference type="Pfam" id="PF00106">
    <property type="entry name" value="adh_short"/>
    <property type="match status" value="1"/>
</dbReference>
<dbReference type="Gene3D" id="3.40.50.720">
    <property type="entry name" value="NAD(P)-binding Rossmann-like Domain"/>
    <property type="match status" value="1"/>
</dbReference>
<gene>
    <name evidence="4" type="ORF">C8J55DRAFT_469727</name>
</gene>
<feature type="domain" description="Ketoreductase" evidence="3">
    <location>
        <begin position="38"/>
        <end position="227"/>
    </location>
</feature>
<comment type="caution">
    <text evidence="4">The sequence shown here is derived from an EMBL/GenBank/DDBJ whole genome shotgun (WGS) entry which is preliminary data.</text>
</comment>
<dbReference type="Proteomes" id="UP001150238">
    <property type="component" value="Unassembled WGS sequence"/>
</dbReference>
<protein>
    <submittedName>
        <fullName evidence="4">NAD-P-binding protein</fullName>
    </submittedName>
</protein>
<keyword evidence="2" id="KW-0560">Oxidoreductase</keyword>
<dbReference type="PANTHER" id="PTHR43008:SF4">
    <property type="entry name" value="CHAIN DEHYDROGENASE, PUTATIVE (AFU_ORTHOLOGUE AFUA_4G08710)-RELATED"/>
    <property type="match status" value="1"/>
</dbReference>
<dbReference type="SMART" id="SM00822">
    <property type="entry name" value="PKS_KR"/>
    <property type="match status" value="1"/>
</dbReference>
<evidence type="ECO:0000259" key="3">
    <source>
        <dbReference type="SMART" id="SM00822"/>
    </source>
</evidence>
<dbReference type="InterPro" id="IPR002347">
    <property type="entry name" value="SDR_fam"/>
</dbReference>
<dbReference type="InterPro" id="IPR036291">
    <property type="entry name" value="NAD(P)-bd_dom_sf"/>
</dbReference>
<comment type="similarity">
    <text evidence="1">Belongs to the short-chain dehydrogenases/reductases (SDR) family.</text>
</comment>
<evidence type="ECO:0000256" key="2">
    <source>
        <dbReference type="ARBA" id="ARBA00023002"/>
    </source>
</evidence>
<dbReference type="GO" id="GO:0050664">
    <property type="term" value="F:oxidoreductase activity, acting on NAD(P)H, oxygen as acceptor"/>
    <property type="evidence" value="ECO:0007669"/>
    <property type="project" value="TreeGrafter"/>
</dbReference>
<sequence>MSRFQFKNLPVTVRHDVYPAISPESYFSGSSATAFRDKVVLVVGASRGIGLSISTFYARAGAKLAIVSRSQKALDVAKSQIHLEVGSSATPEVFSVVADVTDTNAIAEVVRKVVDNYGRLDIVVANAGTSSPWDKPFVKTDPDVDWWKTVEVNLRGVYNVAHYSLPHLEKTNGAFVAVSSMAAQTNLPFASAYVVSKAALNRFIEYVSIEHPGVKSFSVHPGSIQTEMALAVLSNWESVPVDTLQLPAATILKLTDGSGRFDWLSGKFVSANWDLEEVERDWKEKIVNESLLVTRIVVD</sequence>
<dbReference type="PANTHER" id="PTHR43008">
    <property type="entry name" value="BENZIL REDUCTASE"/>
    <property type="match status" value="1"/>
</dbReference>
<reference evidence="4" key="2">
    <citation type="journal article" date="2023" name="Proc. Natl. Acad. Sci. U.S.A.">
        <title>A global phylogenomic analysis of the shiitake genus Lentinula.</title>
        <authorList>
            <person name="Sierra-Patev S."/>
            <person name="Min B."/>
            <person name="Naranjo-Ortiz M."/>
            <person name="Looney B."/>
            <person name="Konkel Z."/>
            <person name="Slot J.C."/>
            <person name="Sakamoto Y."/>
            <person name="Steenwyk J.L."/>
            <person name="Rokas A."/>
            <person name="Carro J."/>
            <person name="Camarero S."/>
            <person name="Ferreira P."/>
            <person name="Molpeceres G."/>
            <person name="Ruiz-Duenas F.J."/>
            <person name="Serrano A."/>
            <person name="Henrissat B."/>
            <person name="Drula E."/>
            <person name="Hughes K.W."/>
            <person name="Mata J.L."/>
            <person name="Ishikawa N.K."/>
            <person name="Vargas-Isla R."/>
            <person name="Ushijima S."/>
            <person name="Smith C.A."/>
            <person name="Donoghue J."/>
            <person name="Ahrendt S."/>
            <person name="Andreopoulos W."/>
            <person name="He G."/>
            <person name="LaButti K."/>
            <person name="Lipzen A."/>
            <person name="Ng V."/>
            <person name="Riley R."/>
            <person name="Sandor L."/>
            <person name="Barry K."/>
            <person name="Martinez A.T."/>
            <person name="Xiao Y."/>
            <person name="Gibbons J.G."/>
            <person name="Terashima K."/>
            <person name="Grigoriev I.V."/>
            <person name="Hibbett D."/>
        </authorList>
    </citation>
    <scope>NUCLEOTIDE SEQUENCE</scope>
    <source>
        <strain evidence="4">Sp2 HRB7682 ss15</strain>
    </source>
</reference>
<dbReference type="GO" id="GO:0016616">
    <property type="term" value="F:oxidoreductase activity, acting on the CH-OH group of donors, NAD or NADP as acceptor"/>
    <property type="evidence" value="ECO:0007669"/>
    <property type="project" value="UniProtKB-ARBA"/>
</dbReference>
<organism evidence="4 5">
    <name type="scientific">Lentinula lateritia</name>
    <dbReference type="NCBI Taxonomy" id="40482"/>
    <lineage>
        <taxon>Eukaryota</taxon>
        <taxon>Fungi</taxon>
        <taxon>Dikarya</taxon>
        <taxon>Basidiomycota</taxon>
        <taxon>Agaricomycotina</taxon>
        <taxon>Agaricomycetes</taxon>
        <taxon>Agaricomycetidae</taxon>
        <taxon>Agaricales</taxon>
        <taxon>Marasmiineae</taxon>
        <taxon>Omphalotaceae</taxon>
        <taxon>Lentinula</taxon>
    </lineage>
</organism>
<dbReference type="PRINTS" id="PR00081">
    <property type="entry name" value="GDHRDH"/>
</dbReference>
<dbReference type="SUPFAM" id="SSF51735">
    <property type="entry name" value="NAD(P)-binding Rossmann-fold domains"/>
    <property type="match status" value="1"/>
</dbReference>
<proteinExistence type="inferred from homology"/>
<dbReference type="AlphaFoldDB" id="A0A9W9DZD4"/>